<name>A0A5J6GFW4_STRKN</name>
<evidence type="ECO:0000256" key="1">
    <source>
        <dbReference type="SAM" id="MobiDB-lite"/>
    </source>
</evidence>
<evidence type="ECO:0000256" key="2">
    <source>
        <dbReference type="SAM" id="SignalP"/>
    </source>
</evidence>
<organism evidence="3 4">
    <name type="scientific">Streptomyces kanamyceticus</name>
    <dbReference type="NCBI Taxonomy" id="1967"/>
    <lineage>
        <taxon>Bacteria</taxon>
        <taxon>Bacillati</taxon>
        <taxon>Actinomycetota</taxon>
        <taxon>Actinomycetes</taxon>
        <taxon>Kitasatosporales</taxon>
        <taxon>Streptomycetaceae</taxon>
        <taxon>Streptomyces</taxon>
    </lineage>
</organism>
<dbReference type="Proteomes" id="UP000325529">
    <property type="component" value="Chromosome"/>
</dbReference>
<evidence type="ECO:0000313" key="3">
    <source>
        <dbReference type="EMBL" id="QEU92778.1"/>
    </source>
</evidence>
<protein>
    <recommendedName>
        <fullName evidence="5">Lipoprotein</fullName>
    </recommendedName>
</protein>
<accession>A0A5J6GFW4</accession>
<reference evidence="3 4" key="1">
    <citation type="submission" date="2017-09" db="EMBL/GenBank/DDBJ databases">
        <authorList>
            <person name="Lee N."/>
            <person name="Cho B.-K."/>
        </authorList>
    </citation>
    <scope>NUCLEOTIDE SEQUENCE [LARGE SCALE GENOMIC DNA]</scope>
    <source>
        <strain evidence="3 4">ATCC 12853</strain>
    </source>
</reference>
<keyword evidence="4" id="KW-1185">Reference proteome</keyword>
<keyword evidence="2" id="KW-0732">Signal</keyword>
<feature type="region of interest" description="Disordered" evidence="1">
    <location>
        <begin position="166"/>
        <end position="197"/>
    </location>
</feature>
<evidence type="ECO:0008006" key="5">
    <source>
        <dbReference type="Google" id="ProtNLM"/>
    </source>
</evidence>
<proteinExistence type="predicted"/>
<feature type="region of interest" description="Disordered" evidence="1">
    <location>
        <begin position="37"/>
        <end position="69"/>
    </location>
</feature>
<sequence length="218" mass="22751">MSIHTTPGAAARLRVAGLVALPVLMFSAACGGGGGDGAKDAGVASVPDESATGKPADSADSAKDSADSAKKHKSAFYDAQVKYVRCMRGKAGVKDFPDPELSGYLDMSKVEKVVDPNGNGEEYKGGKDGACVTELKAAMNLEPERDDQKDYESMLAHAKCMREKGVSKFTNPTMSGGNVLPGGDPSPANPQLDRDSATYKEARTACKDKLLDGLDGMQ</sequence>
<feature type="chain" id="PRO_5039719175" description="Lipoprotein" evidence="2">
    <location>
        <begin position="32"/>
        <end position="218"/>
    </location>
</feature>
<dbReference type="AlphaFoldDB" id="A0A5J6GFW4"/>
<feature type="compositionally biased region" description="Basic and acidic residues" evidence="1">
    <location>
        <begin position="60"/>
        <end position="69"/>
    </location>
</feature>
<feature type="signal peptide" evidence="2">
    <location>
        <begin position="1"/>
        <end position="31"/>
    </location>
</feature>
<dbReference type="EMBL" id="CP023699">
    <property type="protein sequence ID" value="QEU92778.1"/>
    <property type="molecule type" value="Genomic_DNA"/>
</dbReference>
<dbReference type="RefSeq" id="WP_055556514.1">
    <property type="nucleotide sequence ID" value="NZ_CP023699.1"/>
</dbReference>
<gene>
    <name evidence="3" type="ORF">CP970_19340</name>
</gene>
<dbReference type="KEGG" id="ska:CP970_19340"/>
<evidence type="ECO:0000313" key="4">
    <source>
        <dbReference type="Proteomes" id="UP000325529"/>
    </source>
</evidence>
<dbReference type="OrthoDB" id="7949713at2"/>